<evidence type="ECO:0000256" key="1">
    <source>
        <dbReference type="ARBA" id="ARBA00006102"/>
    </source>
</evidence>
<dbReference type="AlphaFoldDB" id="A0A316TK17"/>
<dbReference type="SUPFAM" id="SSF52096">
    <property type="entry name" value="ClpP/crotonase"/>
    <property type="match status" value="2"/>
</dbReference>
<dbReference type="GO" id="GO:1905202">
    <property type="term" value="C:methylcrotonoyl-CoA carboxylase complex"/>
    <property type="evidence" value="ECO:0007669"/>
    <property type="project" value="TreeGrafter"/>
</dbReference>
<dbReference type="EMBL" id="QGDD01000003">
    <property type="protein sequence ID" value="PWN03395.1"/>
    <property type="molecule type" value="Genomic_DNA"/>
</dbReference>
<dbReference type="FunFam" id="3.90.226.10:FF:000007">
    <property type="entry name" value="Methylcrotonoyl-CoA carboxylase subunit beta"/>
    <property type="match status" value="1"/>
</dbReference>
<comment type="caution">
    <text evidence="5">The sequence shown here is derived from an EMBL/GenBank/DDBJ whole genome shotgun (WGS) entry which is preliminary data.</text>
</comment>
<dbReference type="PANTHER" id="PTHR22855:SF13">
    <property type="entry name" value="METHYLCROTONOYL-COA CARBOXYLASE BETA CHAIN, MITOCHONDRIAL"/>
    <property type="match status" value="1"/>
</dbReference>
<gene>
    <name evidence="5" type="ORF">DJ010_09855</name>
</gene>
<protein>
    <submittedName>
        <fullName evidence="5">Methylcrotonoyl-CoA carboxylase</fullName>
    </submittedName>
</protein>
<dbReference type="GO" id="GO:0006552">
    <property type="term" value="P:L-leucine catabolic process"/>
    <property type="evidence" value="ECO:0007669"/>
    <property type="project" value="TreeGrafter"/>
</dbReference>
<feature type="domain" description="CoA carboxyltransferase C-terminal" evidence="4">
    <location>
        <begin position="278"/>
        <end position="516"/>
    </location>
</feature>
<accession>A0A316TK17</accession>
<comment type="similarity">
    <text evidence="1">Belongs to the AccD/PCCB family.</text>
</comment>
<dbReference type="PROSITE" id="PS50989">
    <property type="entry name" value="COA_CT_CTER"/>
    <property type="match status" value="1"/>
</dbReference>
<dbReference type="InterPro" id="IPR011762">
    <property type="entry name" value="COA_CT_N"/>
</dbReference>
<dbReference type="FunFam" id="3.90.226.10:FF:000004">
    <property type="entry name" value="Methylcrotonoyl-CoA carboxylase beta chain"/>
    <property type="match status" value="1"/>
</dbReference>
<dbReference type="InterPro" id="IPR011763">
    <property type="entry name" value="COA_CT_C"/>
</dbReference>
<dbReference type="Gene3D" id="3.90.226.10">
    <property type="entry name" value="2-enoyl-CoA Hydratase, Chain A, domain 1"/>
    <property type="match status" value="2"/>
</dbReference>
<dbReference type="Pfam" id="PF01039">
    <property type="entry name" value="Carboxyl_trans"/>
    <property type="match status" value="1"/>
</dbReference>
<dbReference type="OrthoDB" id="5240504at2"/>
<evidence type="ECO:0000256" key="2">
    <source>
        <dbReference type="ARBA" id="ARBA00046317"/>
    </source>
</evidence>
<proteinExistence type="inferred from homology"/>
<evidence type="ECO:0000259" key="4">
    <source>
        <dbReference type="PROSITE" id="PS50989"/>
    </source>
</evidence>
<comment type="pathway">
    <text evidence="2">Amino-acid degradation; L-leucine degradation.</text>
</comment>
<evidence type="ECO:0000259" key="3">
    <source>
        <dbReference type="PROSITE" id="PS50980"/>
    </source>
</evidence>
<organism evidence="5 6">
    <name type="scientific">Nocardioides silvaticus</name>
    <dbReference type="NCBI Taxonomy" id="2201891"/>
    <lineage>
        <taxon>Bacteria</taxon>
        <taxon>Bacillati</taxon>
        <taxon>Actinomycetota</taxon>
        <taxon>Actinomycetes</taxon>
        <taxon>Propionibacteriales</taxon>
        <taxon>Nocardioidaceae</taxon>
        <taxon>Nocardioides</taxon>
    </lineage>
</organism>
<dbReference type="GO" id="GO:0004485">
    <property type="term" value="F:methylcrotonoyl-CoA carboxylase activity"/>
    <property type="evidence" value="ECO:0007669"/>
    <property type="project" value="TreeGrafter"/>
</dbReference>
<reference evidence="5 6" key="1">
    <citation type="submission" date="2018-05" db="EMBL/GenBank/DDBJ databases">
        <title>Nocardioides silvaticus genome.</title>
        <authorList>
            <person name="Li C."/>
            <person name="Wang G."/>
        </authorList>
    </citation>
    <scope>NUCLEOTIDE SEQUENCE [LARGE SCALE GENOMIC DNA]</scope>
    <source>
        <strain evidence="5 6">CCTCC AB 2018079</strain>
    </source>
</reference>
<dbReference type="RefSeq" id="WP_109693484.1">
    <property type="nucleotide sequence ID" value="NZ_QGDD01000003.1"/>
</dbReference>
<sequence>MTSLEELTVELRERLARVREGGSEAARKKHTDRGKLLPRERVDRLLDPGSPFLEIAPLAAFGMYGKEGDDYAVPSAGVIAGIGRVEGRECLVLANDATVKGGTYYPMTVKKHLRAQTIAAENHLPCIYLVDSGGAFLPMQDDVFPDKEHFGRIFFNQANMSAKRIPQLAAVMGSCTAGGAYVPAMSDETVIVRNQGTIFLGGPPLVKAATGEVVTAEELGGGDVHARTSGVVDHLAEDDAHALQILRGIVGTLPEGRLDTASPGGSAYSTTEAFDVEEPHEPPESLYDVVPASTRTPYDVREVIRRLVDGSRLQEFKQLYGETLVCGFAKIHGYPVGIVANNGILFSESSLKGAHFVELCNQRGIPLLFLQNITGFMVGKDYENRGIARDGAKLVTAVACSVVPKLTVVIGGSFGAGNYGMCGRAYDPRFLWMWPNARISVMGGDQAANVLATVAGREDDPDVEEFKAPIREQYETQGSPYYATARLWDDGVIDPADTRRVLGMALAVTANAPVPEPSYGIFRM</sequence>
<dbReference type="PANTHER" id="PTHR22855">
    <property type="entry name" value="ACETYL, PROPIONYL, PYRUVATE, AND GLUTACONYL CARBOXYLASE-RELATED"/>
    <property type="match status" value="1"/>
</dbReference>
<dbReference type="Proteomes" id="UP000245507">
    <property type="component" value="Unassembled WGS sequence"/>
</dbReference>
<dbReference type="PROSITE" id="PS50980">
    <property type="entry name" value="COA_CT_NTER"/>
    <property type="match status" value="1"/>
</dbReference>
<dbReference type="InterPro" id="IPR029045">
    <property type="entry name" value="ClpP/crotonase-like_dom_sf"/>
</dbReference>
<dbReference type="InterPro" id="IPR045190">
    <property type="entry name" value="MCCB/AccD1-like"/>
</dbReference>
<evidence type="ECO:0000313" key="5">
    <source>
        <dbReference type="EMBL" id="PWN03395.1"/>
    </source>
</evidence>
<dbReference type="InterPro" id="IPR034733">
    <property type="entry name" value="AcCoA_carboxyl_beta"/>
</dbReference>
<feature type="domain" description="CoA carboxyltransferase N-terminal" evidence="3">
    <location>
        <begin position="4"/>
        <end position="265"/>
    </location>
</feature>
<evidence type="ECO:0000313" key="6">
    <source>
        <dbReference type="Proteomes" id="UP000245507"/>
    </source>
</evidence>
<name>A0A316TK17_9ACTN</name>
<keyword evidence="6" id="KW-1185">Reference proteome</keyword>